<dbReference type="EMBL" id="RSCK01000125">
    <property type="protein sequence ID" value="RUT01441.1"/>
    <property type="molecule type" value="Genomic_DNA"/>
</dbReference>
<proteinExistence type="predicted"/>
<evidence type="ECO:0000313" key="2">
    <source>
        <dbReference type="EMBL" id="RUT01441.1"/>
    </source>
</evidence>
<comment type="caution">
    <text evidence="2">The sequence shown here is derived from an EMBL/GenBank/DDBJ whole genome shotgun (WGS) entry which is preliminary data.</text>
</comment>
<dbReference type="SUPFAM" id="SSF54427">
    <property type="entry name" value="NTF2-like"/>
    <property type="match status" value="1"/>
</dbReference>
<reference evidence="2 3" key="1">
    <citation type="journal article" date="2019" name="Genome Biol. Evol.">
        <title>Day and night: Metabolic profiles and evolutionary relationships of six axenic non-marine cyanobacteria.</title>
        <authorList>
            <person name="Will S.E."/>
            <person name="Henke P."/>
            <person name="Boedeker C."/>
            <person name="Huang S."/>
            <person name="Brinkmann H."/>
            <person name="Rohde M."/>
            <person name="Jarek M."/>
            <person name="Friedl T."/>
            <person name="Seufert S."/>
            <person name="Schumacher M."/>
            <person name="Overmann J."/>
            <person name="Neumann-Schaal M."/>
            <person name="Petersen J."/>
        </authorList>
    </citation>
    <scope>NUCLEOTIDE SEQUENCE [LARGE SCALE GENOMIC DNA]</scope>
    <source>
        <strain evidence="2 3">SAG 39.79</strain>
    </source>
</reference>
<feature type="domain" description="SnoaL-like" evidence="1">
    <location>
        <begin position="31"/>
        <end position="107"/>
    </location>
</feature>
<evidence type="ECO:0000313" key="3">
    <source>
        <dbReference type="Proteomes" id="UP000282574"/>
    </source>
</evidence>
<dbReference type="InterPro" id="IPR037401">
    <property type="entry name" value="SnoaL-like"/>
</dbReference>
<dbReference type="Proteomes" id="UP000282574">
    <property type="component" value="Unassembled WGS sequence"/>
</dbReference>
<gene>
    <name evidence="2" type="ORF">DSM107010_65350</name>
</gene>
<keyword evidence="3" id="KW-1185">Reference proteome</keyword>
<dbReference type="AlphaFoldDB" id="A0AB37U9E0"/>
<dbReference type="PANTHER" id="PTHR41252:SF1">
    <property type="entry name" value="BLR2505 PROTEIN"/>
    <property type="match status" value="1"/>
</dbReference>
<protein>
    <submittedName>
        <fullName evidence="2">Ketosteroid isomerase</fullName>
    </submittedName>
</protein>
<name>A0AB37U9E0_9CYAN</name>
<dbReference type="PANTHER" id="PTHR41252">
    <property type="entry name" value="BLR2505 PROTEIN"/>
    <property type="match status" value="1"/>
</dbReference>
<sequence length="128" mass="14243">MTTNLEIIRSWYEAPNQDSVASNAEWLITESFPAGGQYVGLTAIFEKFFPQLHSYFSKWESKVSEMLNAGECIVALGHYSGRAKLTGTAFTCSFIHIWKLSNGRIVQFRQSADTLTIARALSANTTTP</sequence>
<dbReference type="GO" id="GO:0016853">
    <property type="term" value="F:isomerase activity"/>
    <property type="evidence" value="ECO:0007669"/>
    <property type="project" value="UniProtKB-KW"/>
</dbReference>
<dbReference type="InterPro" id="IPR032710">
    <property type="entry name" value="NTF2-like_dom_sf"/>
</dbReference>
<dbReference type="Gene3D" id="3.10.450.50">
    <property type="match status" value="1"/>
</dbReference>
<organism evidence="2 3">
    <name type="scientific">Chroococcidiopsis cubana SAG 39.79</name>
    <dbReference type="NCBI Taxonomy" id="388085"/>
    <lineage>
        <taxon>Bacteria</taxon>
        <taxon>Bacillati</taxon>
        <taxon>Cyanobacteriota</taxon>
        <taxon>Cyanophyceae</taxon>
        <taxon>Chroococcidiopsidales</taxon>
        <taxon>Chroococcidiopsidaceae</taxon>
        <taxon>Chroococcidiopsis</taxon>
    </lineage>
</organism>
<dbReference type="RefSeq" id="WP_106168957.1">
    <property type="nucleotide sequence ID" value="NZ_JAVKZF010000004.1"/>
</dbReference>
<dbReference type="Pfam" id="PF12680">
    <property type="entry name" value="SnoaL_2"/>
    <property type="match status" value="1"/>
</dbReference>
<accession>A0AB37U9E0</accession>
<keyword evidence="2" id="KW-0413">Isomerase</keyword>
<evidence type="ECO:0000259" key="1">
    <source>
        <dbReference type="Pfam" id="PF12680"/>
    </source>
</evidence>